<proteinExistence type="predicted"/>
<name>A0ABX2J199_9RHOB</name>
<dbReference type="RefSeq" id="WP_174140145.1">
    <property type="nucleotide sequence ID" value="NZ_JABUFE010000029.1"/>
</dbReference>
<dbReference type="EMBL" id="JABUFE010000029">
    <property type="protein sequence ID" value="NSX56994.1"/>
    <property type="molecule type" value="Genomic_DNA"/>
</dbReference>
<evidence type="ECO:0000313" key="2">
    <source>
        <dbReference type="Proteomes" id="UP000777935"/>
    </source>
</evidence>
<dbReference type="Proteomes" id="UP000777935">
    <property type="component" value="Unassembled WGS sequence"/>
</dbReference>
<protein>
    <submittedName>
        <fullName evidence="1">Uncharacterized protein</fullName>
    </submittedName>
</protein>
<reference evidence="1 2" key="1">
    <citation type="submission" date="2020-06" db="EMBL/GenBank/DDBJ databases">
        <title>Sulfitobacter algicola sp. nov., isolated from green algae.</title>
        <authorList>
            <person name="Wang C."/>
        </authorList>
    </citation>
    <scope>NUCLEOTIDE SEQUENCE [LARGE SCALE GENOMIC DNA]</scope>
    <source>
        <strain evidence="1 2">1151</strain>
    </source>
</reference>
<keyword evidence="2" id="KW-1185">Reference proteome</keyword>
<sequence length="167" mass="18295">MFFTGLMGTLHGPADFDAIVLTPPGDTIYSNQTSGNNHITVFADLQFEHQTLVAPAMNVKTGAQTNIQFQDTSGHVVQSCVVNFVTFDPSIHDFSKTRVGFCEFVNQSGVLDLELGTTTTYDLPEDYYEGATSPRSILDHRPERGALHTLRVNPSFSCISVRDCFAG</sequence>
<gene>
    <name evidence="1" type="ORF">HRQ87_19625</name>
</gene>
<accession>A0ABX2J199</accession>
<evidence type="ECO:0000313" key="1">
    <source>
        <dbReference type="EMBL" id="NSX56994.1"/>
    </source>
</evidence>
<comment type="caution">
    <text evidence="1">The sequence shown here is derived from an EMBL/GenBank/DDBJ whole genome shotgun (WGS) entry which is preliminary data.</text>
</comment>
<organism evidence="1 2">
    <name type="scientific">Parasulfitobacter algicola</name>
    <dbReference type="NCBI Taxonomy" id="2614809"/>
    <lineage>
        <taxon>Bacteria</taxon>
        <taxon>Pseudomonadati</taxon>
        <taxon>Pseudomonadota</taxon>
        <taxon>Alphaproteobacteria</taxon>
        <taxon>Rhodobacterales</taxon>
        <taxon>Roseobacteraceae</taxon>
        <taxon>Parasulfitobacter</taxon>
    </lineage>
</organism>